<dbReference type="Proteomes" id="UP000554482">
    <property type="component" value="Unassembled WGS sequence"/>
</dbReference>
<dbReference type="PANTHER" id="PTHR47941">
    <property type="entry name" value="PENTATRICOPEPTIDE REPEAT-CONTAINING PROTEIN 3, MITOCHONDRIAL"/>
    <property type="match status" value="1"/>
</dbReference>
<proteinExistence type="inferred from homology"/>
<dbReference type="NCBIfam" id="TIGR00756">
    <property type="entry name" value="PPR"/>
    <property type="match status" value="3"/>
</dbReference>
<evidence type="ECO:0000313" key="4">
    <source>
        <dbReference type="EMBL" id="KAF5181834.1"/>
    </source>
</evidence>
<dbReference type="Gene3D" id="1.25.40.10">
    <property type="entry name" value="Tetratricopeptide repeat domain"/>
    <property type="match status" value="2"/>
</dbReference>
<keyword evidence="5" id="KW-1185">Reference proteome</keyword>
<dbReference type="Pfam" id="PF13041">
    <property type="entry name" value="PPR_2"/>
    <property type="match status" value="2"/>
</dbReference>
<feature type="repeat" description="PPR" evidence="3">
    <location>
        <begin position="309"/>
        <end position="343"/>
    </location>
</feature>
<dbReference type="EMBL" id="JABWDY010035666">
    <property type="protein sequence ID" value="KAF5181834.1"/>
    <property type="molecule type" value="Genomic_DNA"/>
</dbReference>
<name>A0A7J6V9R1_THATH</name>
<evidence type="ECO:0000313" key="5">
    <source>
        <dbReference type="Proteomes" id="UP000554482"/>
    </source>
</evidence>
<sequence length="434" mass="50061">MILGIRKHVLNHCSRYPIHVSSPTLQSLDNYVNSSPISHSRIHSDEKSRTLGQLPHTKFKVDARTTCYSHLVVYSPYSNVFYRNLSTKPYVRRKKRNKPKTIKDFPRKVAEFERSVAQLPARFIAEDLYKSLIFQDDPLVCLELFSYASQQPRFRHDVSTYHITIKKLGAAQMYEEMDGVVKQVLAVPTIGSEALFNTIIYFYTEARQLAKAIDVYKHMKRSFDEGCRPSIRTYNLLFTSFLSKRNNSYINHLYMETIRCLFKQMVNDGVEPDIFSLNSMIKGYILSLHVNDALRIFHQMGVIYSCHPNSHSYDYLIHGLCCQGRTNNAKELYTEMKSKGFVPSAKAYNSLANGLAIGGEVEEAVTLLWEMNQKRRSTDFITFRTVLDEICRQGKVEEALKLLKELQEKDLVDGLTYKKLLHVIEDEFGGSTIK</sequence>
<dbReference type="PROSITE" id="PS51375">
    <property type="entry name" value="PPR"/>
    <property type="match status" value="2"/>
</dbReference>
<dbReference type="InterPro" id="IPR002885">
    <property type="entry name" value="PPR_rpt"/>
</dbReference>
<evidence type="ECO:0000256" key="3">
    <source>
        <dbReference type="PROSITE-ProRule" id="PRU00708"/>
    </source>
</evidence>
<organism evidence="4 5">
    <name type="scientific">Thalictrum thalictroides</name>
    <name type="common">Rue-anemone</name>
    <name type="synonym">Anemone thalictroides</name>
    <dbReference type="NCBI Taxonomy" id="46969"/>
    <lineage>
        <taxon>Eukaryota</taxon>
        <taxon>Viridiplantae</taxon>
        <taxon>Streptophyta</taxon>
        <taxon>Embryophyta</taxon>
        <taxon>Tracheophyta</taxon>
        <taxon>Spermatophyta</taxon>
        <taxon>Magnoliopsida</taxon>
        <taxon>Ranunculales</taxon>
        <taxon>Ranunculaceae</taxon>
        <taxon>Thalictroideae</taxon>
        <taxon>Thalictrum</taxon>
    </lineage>
</organism>
<accession>A0A7J6V9R1</accession>
<reference evidence="4 5" key="1">
    <citation type="submission" date="2020-06" db="EMBL/GenBank/DDBJ databases">
        <title>Transcriptomic and genomic resources for Thalictrum thalictroides and T. hernandezii: Facilitating candidate gene discovery in an emerging model plant lineage.</title>
        <authorList>
            <person name="Arias T."/>
            <person name="Riano-Pachon D.M."/>
            <person name="Di Stilio V.S."/>
        </authorList>
    </citation>
    <scope>NUCLEOTIDE SEQUENCE [LARGE SCALE GENOMIC DNA]</scope>
    <source>
        <strain evidence="5">cv. WT478/WT964</strain>
        <tissue evidence="4">Leaves</tissue>
    </source>
</reference>
<dbReference type="AlphaFoldDB" id="A0A7J6V9R1"/>
<evidence type="ECO:0000256" key="2">
    <source>
        <dbReference type="ARBA" id="ARBA00022737"/>
    </source>
</evidence>
<protein>
    <submittedName>
        <fullName evidence="4">Pentatricopeptide repeat-containing protein</fullName>
    </submittedName>
</protein>
<keyword evidence="2" id="KW-0677">Repeat</keyword>
<gene>
    <name evidence="4" type="ORF">FRX31_028577</name>
</gene>
<evidence type="ECO:0000256" key="1">
    <source>
        <dbReference type="ARBA" id="ARBA00007626"/>
    </source>
</evidence>
<dbReference type="OrthoDB" id="185373at2759"/>
<comment type="similarity">
    <text evidence="1">Belongs to the PPR family. P subfamily.</text>
</comment>
<feature type="repeat" description="PPR" evidence="3">
    <location>
        <begin position="379"/>
        <end position="413"/>
    </location>
</feature>
<dbReference type="Pfam" id="PF01535">
    <property type="entry name" value="PPR"/>
    <property type="match status" value="2"/>
</dbReference>
<dbReference type="InterPro" id="IPR011990">
    <property type="entry name" value="TPR-like_helical_dom_sf"/>
</dbReference>
<comment type="caution">
    <text evidence="4">The sequence shown here is derived from an EMBL/GenBank/DDBJ whole genome shotgun (WGS) entry which is preliminary data.</text>
</comment>